<dbReference type="Proteomes" id="UP000286773">
    <property type="component" value="Unassembled WGS sequence"/>
</dbReference>
<protein>
    <submittedName>
        <fullName evidence="4">V-type ATP synthase subunit C</fullName>
    </submittedName>
</protein>
<evidence type="ECO:0000313" key="4">
    <source>
        <dbReference type="EMBL" id="RSU10426.1"/>
    </source>
</evidence>
<dbReference type="Pfam" id="PF01992">
    <property type="entry name" value="vATP-synt_AC39"/>
    <property type="match status" value="1"/>
</dbReference>
<keyword evidence="3" id="KW-0406">Ion transport</keyword>
<dbReference type="PANTHER" id="PTHR38682">
    <property type="entry name" value="V-TYPE ATP SYNTHASE SUBUNIT C"/>
    <property type="match status" value="1"/>
</dbReference>
<dbReference type="EMBL" id="NGKC01000012">
    <property type="protein sequence ID" value="RSU10426.1"/>
    <property type="molecule type" value="Genomic_DNA"/>
</dbReference>
<proteinExistence type="inferred from homology"/>
<dbReference type="OrthoDB" id="1653at2"/>
<dbReference type="Gene3D" id="1.20.1690.10">
    <property type="entry name" value="V-type ATP synthase subunit C domain"/>
    <property type="match status" value="2"/>
</dbReference>
<dbReference type="Gene3D" id="1.10.132.50">
    <property type="entry name" value="ATP synthase (C/AC39) subunit, domain 3"/>
    <property type="match status" value="1"/>
</dbReference>
<comment type="caution">
    <text evidence="4">The sequence shown here is derived from an EMBL/GenBank/DDBJ whole genome shotgun (WGS) entry which is preliminary data.</text>
</comment>
<dbReference type="RefSeq" id="WP_126814253.1">
    <property type="nucleotide sequence ID" value="NZ_NGKC01000012.1"/>
</dbReference>
<evidence type="ECO:0000313" key="5">
    <source>
        <dbReference type="Proteomes" id="UP000286773"/>
    </source>
</evidence>
<comment type="similarity">
    <text evidence="1">Belongs to the V-ATPase V0D/AC39 subunit family.</text>
</comment>
<evidence type="ECO:0000256" key="2">
    <source>
        <dbReference type="ARBA" id="ARBA00022448"/>
    </source>
</evidence>
<dbReference type="SUPFAM" id="SSF103486">
    <property type="entry name" value="V-type ATP synthase subunit C"/>
    <property type="match status" value="1"/>
</dbReference>
<dbReference type="AlphaFoldDB" id="A0A430AQU1"/>
<accession>A0A430AQU1</accession>
<dbReference type="InterPro" id="IPR002843">
    <property type="entry name" value="ATPase_V0-cplx_csu/dsu"/>
</dbReference>
<dbReference type="InterPro" id="IPR036079">
    <property type="entry name" value="ATPase_csu/dsu_sf"/>
</dbReference>
<dbReference type="GO" id="GO:0046961">
    <property type="term" value="F:proton-transporting ATPase activity, rotational mechanism"/>
    <property type="evidence" value="ECO:0007669"/>
    <property type="project" value="InterPro"/>
</dbReference>
<evidence type="ECO:0000256" key="1">
    <source>
        <dbReference type="ARBA" id="ARBA00006709"/>
    </source>
</evidence>
<dbReference type="InterPro" id="IPR044911">
    <property type="entry name" value="V-type_ATPase_csu/dsu_dom_3"/>
</dbReference>
<evidence type="ECO:0000256" key="3">
    <source>
        <dbReference type="ARBA" id="ARBA00023065"/>
    </source>
</evidence>
<organism evidence="4 5">
    <name type="scientific">Vagococcus acidifermentans</name>
    <dbReference type="NCBI Taxonomy" id="564710"/>
    <lineage>
        <taxon>Bacteria</taxon>
        <taxon>Bacillati</taxon>
        <taxon>Bacillota</taxon>
        <taxon>Bacilli</taxon>
        <taxon>Lactobacillales</taxon>
        <taxon>Enterococcaceae</taxon>
        <taxon>Vagococcus</taxon>
    </lineage>
</organism>
<keyword evidence="2" id="KW-0813">Transport</keyword>
<dbReference type="InterPro" id="IPR050873">
    <property type="entry name" value="V-ATPase_V0D/AC39_subunit"/>
</dbReference>
<gene>
    <name evidence="4" type="ORF">CBF27_10440</name>
</gene>
<dbReference type="InterPro" id="IPR035067">
    <property type="entry name" value="V-type_ATPase_csu/dsu"/>
</dbReference>
<sequence>MKDSAYNQLNPLIRVREAELLSHAQFEQLLAAKDMAAVTELLRGTRYEQYAEGNLLANFNQVFKKEQEAMFQWLYQHAPDKRIIHIYSSRFTFHNLKVLTKAEINDMNLDHLLLPDGLYTKASLKSAVRTKKSNELPEFLLSAIHEVFDYLERARRRQGIDVIYDRLFLTYQRQLADDIGEPNLLEEVISFIDFNNIGILARGILRGNTPTFLSTVLSSSGSIPKKELLEYAEGSLAALTEYVLNSKYGDMFQTILDSDSQKIDVLAIDRLRDDYLTKFYEKADTTAFGPLPLLAYLNSKEIEWKNLRLILVGKVNHFSDAQIRERMRLV</sequence>
<reference evidence="4 5" key="1">
    <citation type="submission" date="2017-05" db="EMBL/GenBank/DDBJ databases">
        <title>Vagococcus spp. assemblies.</title>
        <authorList>
            <person name="Gulvik C.A."/>
        </authorList>
    </citation>
    <scope>NUCLEOTIDE SEQUENCE [LARGE SCALE GENOMIC DNA]</scope>
    <source>
        <strain evidence="4 5">LMG 24798</strain>
    </source>
</reference>
<name>A0A430AQU1_9ENTE</name>
<dbReference type="PANTHER" id="PTHR38682:SF1">
    <property type="entry name" value="V-TYPE ATP SYNTHASE SUBUNIT C"/>
    <property type="match status" value="1"/>
</dbReference>
<keyword evidence="5" id="KW-1185">Reference proteome</keyword>